<dbReference type="EMBL" id="JALNTZ010000002">
    <property type="protein sequence ID" value="KAJ3662451.1"/>
    <property type="molecule type" value="Genomic_DNA"/>
</dbReference>
<proteinExistence type="predicted"/>
<feature type="signal peptide" evidence="2">
    <location>
        <begin position="1"/>
        <end position="17"/>
    </location>
</feature>
<reference evidence="3" key="1">
    <citation type="journal article" date="2023" name="G3 (Bethesda)">
        <title>Whole genome assemblies of Zophobas morio and Tenebrio molitor.</title>
        <authorList>
            <person name="Kaur S."/>
            <person name="Stinson S.A."/>
            <person name="diCenzo G.C."/>
        </authorList>
    </citation>
    <scope>NUCLEOTIDE SEQUENCE</scope>
    <source>
        <strain evidence="3">QUZm001</strain>
    </source>
</reference>
<accession>A0AA38MMZ2</accession>
<name>A0AA38MMZ2_9CUCU</name>
<feature type="chain" id="PRO_5041378492" evidence="2">
    <location>
        <begin position="18"/>
        <end position="152"/>
    </location>
</feature>
<gene>
    <name evidence="3" type="ORF">Zmor_006800</name>
</gene>
<evidence type="ECO:0000256" key="1">
    <source>
        <dbReference type="SAM" id="MobiDB-lite"/>
    </source>
</evidence>
<evidence type="ECO:0000313" key="3">
    <source>
        <dbReference type="EMBL" id="KAJ3662451.1"/>
    </source>
</evidence>
<dbReference type="Proteomes" id="UP001168821">
    <property type="component" value="Unassembled WGS sequence"/>
</dbReference>
<keyword evidence="2" id="KW-0732">Signal</keyword>
<organism evidence="3 4">
    <name type="scientific">Zophobas morio</name>
    <dbReference type="NCBI Taxonomy" id="2755281"/>
    <lineage>
        <taxon>Eukaryota</taxon>
        <taxon>Metazoa</taxon>
        <taxon>Ecdysozoa</taxon>
        <taxon>Arthropoda</taxon>
        <taxon>Hexapoda</taxon>
        <taxon>Insecta</taxon>
        <taxon>Pterygota</taxon>
        <taxon>Neoptera</taxon>
        <taxon>Endopterygota</taxon>
        <taxon>Coleoptera</taxon>
        <taxon>Polyphaga</taxon>
        <taxon>Cucujiformia</taxon>
        <taxon>Tenebrionidae</taxon>
        <taxon>Zophobas</taxon>
    </lineage>
</organism>
<keyword evidence="4" id="KW-1185">Reference proteome</keyword>
<protein>
    <submittedName>
        <fullName evidence="3">Uncharacterized protein</fullName>
    </submittedName>
</protein>
<evidence type="ECO:0000313" key="4">
    <source>
        <dbReference type="Proteomes" id="UP001168821"/>
    </source>
</evidence>
<evidence type="ECO:0000256" key="2">
    <source>
        <dbReference type="SAM" id="SignalP"/>
    </source>
</evidence>
<sequence>MWLLLHVTLLLPVIILALPTHHLGKSAAISASFDAAAPKPLFSFENGNVGVNFLGYHASAGLGGLLTGNAAQGGLHAQAGTPHGQIAGAGLGGGVDGSGNASGFSYHFGKGFGPLDILPLLRRRIPQTTEAPEELPETTLTPEKSAVETFDQ</sequence>
<dbReference type="AlphaFoldDB" id="A0AA38MMZ2"/>
<feature type="region of interest" description="Disordered" evidence="1">
    <location>
        <begin position="128"/>
        <end position="152"/>
    </location>
</feature>
<comment type="caution">
    <text evidence="3">The sequence shown here is derived from an EMBL/GenBank/DDBJ whole genome shotgun (WGS) entry which is preliminary data.</text>
</comment>